<reference evidence="2 3" key="1">
    <citation type="journal article" date="2018" name="Nat. Ecol. Evol.">
        <title>Pezizomycetes genomes reveal the molecular basis of ectomycorrhizal truffle lifestyle.</title>
        <authorList>
            <person name="Murat C."/>
            <person name="Payen T."/>
            <person name="Noel B."/>
            <person name="Kuo A."/>
            <person name="Morin E."/>
            <person name="Chen J."/>
            <person name="Kohler A."/>
            <person name="Krizsan K."/>
            <person name="Balestrini R."/>
            <person name="Da Silva C."/>
            <person name="Montanini B."/>
            <person name="Hainaut M."/>
            <person name="Levati E."/>
            <person name="Barry K.W."/>
            <person name="Belfiori B."/>
            <person name="Cichocki N."/>
            <person name="Clum A."/>
            <person name="Dockter R.B."/>
            <person name="Fauchery L."/>
            <person name="Guy J."/>
            <person name="Iotti M."/>
            <person name="Le Tacon F."/>
            <person name="Lindquist E.A."/>
            <person name="Lipzen A."/>
            <person name="Malagnac F."/>
            <person name="Mello A."/>
            <person name="Molinier V."/>
            <person name="Miyauchi S."/>
            <person name="Poulain J."/>
            <person name="Riccioni C."/>
            <person name="Rubini A."/>
            <person name="Sitrit Y."/>
            <person name="Splivallo R."/>
            <person name="Traeger S."/>
            <person name="Wang M."/>
            <person name="Zifcakova L."/>
            <person name="Wipf D."/>
            <person name="Zambonelli A."/>
            <person name="Paolocci F."/>
            <person name="Nowrousian M."/>
            <person name="Ottonello S."/>
            <person name="Baldrian P."/>
            <person name="Spatafora J.W."/>
            <person name="Henrissat B."/>
            <person name="Nagy L.G."/>
            <person name="Aury J.M."/>
            <person name="Wincker P."/>
            <person name="Grigoriev I.V."/>
            <person name="Bonfante P."/>
            <person name="Martin F.M."/>
        </authorList>
    </citation>
    <scope>NUCLEOTIDE SEQUENCE [LARGE SCALE GENOMIC DNA]</scope>
    <source>
        <strain evidence="2 3">RN42</strain>
    </source>
</reference>
<evidence type="ECO:0000313" key="3">
    <source>
        <dbReference type="Proteomes" id="UP000275078"/>
    </source>
</evidence>
<proteinExistence type="predicted"/>
<dbReference type="Proteomes" id="UP000275078">
    <property type="component" value="Unassembled WGS sequence"/>
</dbReference>
<evidence type="ECO:0000313" key="2">
    <source>
        <dbReference type="EMBL" id="RPA72308.1"/>
    </source>
</evidence>
<accession>A0A3N4HHT2</accession>
<feature type="region of interest" description="Disordered" evidence="1">
    <location>
        <begin position="1"/>
        <end position="73"/>
    </location>
</feature>
<sequence>MKVTLQQQQQHQQLNRENTSQQHHNPCPFAQSKLRSPSVRPSSHLISSHVPDHFPPASRPLSREATTEPSPPVCADFSLLRQLLRGTTSATHDHSRKTRTGLVH</sequence>
<evidence type="ECO:0000256" key="1">
    <source>
        <dbReference type="SAM" id="MobiDB-lite"/>
    </source>
</evidence>
<organism evidence="2 3">
    <name type="scientific">Ascobolus immersus RN42</name>
    <dbReference type="NCBI Taxonomy" id="1160509"/>
    <lineage>
        <taxon>Eukaryota</taxon>
        <taxon>Fungi</taxon>
        <taxon>Dikarya</taxon>
        <taxon>Ascomycota</taxon>
        <taxon>Pezizomycotina</taxon>
        <taxon>Pezizomycetes</taxon>
        <taxon>Pezizales</taxon>
        <taxon>Ascobolaceae</taxon>
        <taxon>Ascobolus</taxon>
    </lineage>
</organism>
<name>A0A3N4HHT2_ASCIM</name>
<feature type="compositionally biased region" description="Polar residues" evidence="1">
    <location>
        <begin position="33"/>
        <end position="46"/>
    </location>
</feature>
<feature type="compositionally biased region" description="Polar residues" evidence="1">
    <location>
        <begin position="15"/>
        <end position="24"/>
    </location>
</feature>
<protein>
    <submittedName>
        <fullName evidence="2">Uncharacterized protein</fullName>
    </submittedName>
</protein>
<dbReference type="AlphaFoldDB" id="A0A3N4HHT2"/>
<gene>
    <name evidence="2" type="ORF">BJ508DRAFT_76099</name>
</gene>
<keyword evidence="3" id="KW-1185">Reference proteome</keyword>
<dbReference type="EMBL" id="ML119867">
    <property type="protein sequence ID" value="RPA72308.1"/>
    <property type="molecule type" value="Genomic_DNA"/>
</dbReference>
<feature type="compositionally biased region" description="Low complexity" evidence="1">
    <location>
        <begin position="1"/>
        <end position="13"/>
    </location>
</feature>